<dbReference type="EMBL" id="CADCSZ010000028">
    <property type="protein sequence ID" value="CAA9216214.1"/>
    <property type="molecule type" value="Genomic_DNA"/>
</dbReference>
<accession>A0A6J4H820</accession>
<organism evidence="2">
    <name type="scientific">uncultured Acidimicrobiales bacterium</name>
    <dbReference type="NCBI Taxonomy" id="310071"/>
    <lineage>
        <taxon>Bacteria</taxon>
        <taxon>Bacillati</taxon>
        <taxon>Actinomycetota</taxon>
        <taxon>Acidimicrobiia</taxon>
        <taxon>Acidimicrobiales</taxon>
        <taxon>environmental samples</taxon>
    </lineage>
</organism>
<protein>
    <submittedName>
        <fullName evidence="2">Uncharacterized protein</fullName>
    </submittedName>
</protein>
<evidence type="ECO:0000313" key="2">
    <source>
        <dbReference type="EMBL" id="CAA9216214.1"/>
    </source>
</evidence>
<feature type="compositionally biased region" description="Low complexity" evidence="1">
    <location>
        <begin position="1"/>
        <end position="20"/>
    </location>
</feature>
<sequence length="82" mass="8442">MAEAPSESTESTDSTSDAPEASVAAEPEGGLDVEAEQRKLDDVEKQIADGRRALADREQEIEPEPDGPPVAQGEGAANAPPG</sequence>
<dbReference type="AlphaFoldDB" id="A0A6J4H820"/>
<evidence type="ECO:0000256" key="1">
    <source>
        <dbReference type="SAM" id="MobiDB-lite"/>
    </source>
</evidence>
<gene>
    <name evidence="2" type="ORF">AVDCRST_MAG76-437</name>
</gene>
<feature type="region of interest" description="Disordered" evidence="1">
    <location>
        <begin position="1"/>
        <end position="82"/>
    </location>
</feature>
<feature type="compositionally biased region" description="Basic and acidic residues" evidence="1">
    <location>
        <begin position="35"/>
        <end position="60"/>
    </location>
</feature>
<reference evidence="2" key="1">
    <citation type="submission" date="2020-02" db="EMBL/GenBank/DDBJ databases">
        <authorList>
            <person name="Meier V. D."/>
        </authorList>
    </citation>
    <scope>NUCLEOTIDE SEQUENCE</scope>
    <source>
        <strain evidence="2">AVDCRST_MAG76</strain>
    </source>
</reference>
<proteinExistence type="predicted"/>
<name>A0A6J4H820_9ACTN</name>